<dbReference type="GO" id="GO:0005634">
    <property type="term" value="C:nucleus"/>
    <property type="evidence" value="ECO:0007669"/>
    <property type="project" value="UniProtKB-SubCell"/>
</dbReference>
<dbReference type="GO" id="GO:0030677">
    <property type="term" value="C:ribonuclease P complex"/>
    <property type="evidence" value="ECO:0007669"/>
    <property type="project" value="InterPro"/>
</dbReference>
<dbReference type="GO" id="GO:0006364">
    <property type="term" value="P:rRNA processing"/>
    <property type="evidence" value="ECO:0007669"/>
    <property type="project" value="TreeGrafter"/>
</dbReference>
<dbReference type="SUPFAM" id="SSF101744">
    <property type="entry name" value="Rof/RNase P subunit-like"/>
    <property type="match status" value="1"/>
</dbReference>
<name>A0A4V1J3C3_9ASCO</name>
<dbReference type="InterPro" id="IPR023534">
    <property type="entry name" value="Rof/RNase_P-like"/>
</dbReference>
<comment type="similarity">
    <text evidence="2">Belongs to the eukaryotic/archaeal RNase P protein component 1 family.</text>
</comment>
<gene>
    <name evidence="4" type="ORF">METBISCDRAFT_22298</name>
</gene>
<accession>A0A4V1J3C3</accession>
<dbReference type="InterPro" id="IPR016848">
    <property type="entry name" value="RNase_P/MRP_Rpp29-subunit"/>
</dbReference>
<dbReference type="PANTHER" id="PTHR13348">
    <property type="entry name" value="RIBONUCLEASE P SUBUNIT P29"/>
    <property type="match status" value="1"/>
</dbReference>
<dbReference type="GO" id="GO:0001682">
    <property type="term" value="P:tRNA 5'-leader removal"/>
    <property type="evidence" value="ECO:0007669"/>
    <property type="project" value="InterPro"/>
</dbReference>
<dbReference type="SMART" id="SM00538">
    <property type="entry name" value="POP4"/>
    <property type="match status" value="1"/>
</dbReference>
<dbReference type="Gene3D" id="2.30.30.210">
    <property type="entry name" value="Ribonuclease P/MRP, subunit p29"/>
    <property type="match status" value="1"/>
</dbReference>
<evidence type="ECO:0000313" key="5">
    <source>
        <dbReference type="Proteomes" id="UP000268321"/>
    </source>
</evidence>
<dbReference type="GO" id="GO:0000172">
    <property type="term" value="C:ribonuclease MRP complex"/>
    <property type="evidence" value="ECO:0007669"/>
    <property type="project" value="InterPro"/>
</dbReference>
<dbReference type="PIRSF" id="PIRSF027081">
    <property type="entry name" value="RNase_P/MRP_p29_subunit"/>
    <property type="match status" value="1"/>
</dbReference>
<dbReference type="Proteomes" id="UP000268321">
    <property type="component" value="Unassembled WGS sequence"/>
</dbReference>
<dbReference type="InterPro" id="IPR036980">
    <property type="entry name" value="RNase_P/MRP_Rpp29_sf"/>
</dbReference>
<organism evidence="4 5">
    <name type="scientific">Metschnikowia bicuspidata</name>
    <dbReference type="NCBI Taxonomy" id="27322"/>
    <lineage>
        <taxon>Eukaryota</taxon>
        <taxon>Fungi</taxon>
        <taxon>Dikarya</taxon>
        <taxon>Ascomycota</taxon>
        <taxon>Saccharomycotina</taxon>
        <taxon>Pichiomycetes</taxon>
        <taxon>Metschnikowiaceae</taxon>
        <taxon>Metschnikowia</taxon>
    </lineage>
</organism>
<dbReference type="AlphaFoldDB" id="A0A4V1J3C3"/>
<protein>
    <recommendedName>
        <fullName evidence="3">Ribonuclease P protein subunit</fullName>
    </recommendedName>
</protein>
<keyword evidence="3" id="KW-0539">Nucleus</keyword>
<evidence type="ECO:0000256" key="2">
    <source>
        <dbReference type="ARBA" id="ARBA00006181"/>
    </source>
</evidence>
<dbReference type="Pfam" id="PF01868">
    <property type="entry name" value="RNase_P-MRP_p29"/>
    <property type="match status" value="1"/>
</dbReference>
<dbReference type="GO" id="GO:0033204">
    <property type="term" value="F:ribonuclease P RNA binding"/>
    <property type="evidence" value="ECO:0007669"/>
    <property type="project" value="InterPro"/>
</dbReference>
<evidence type="ECO:0000313" key="4">
    <source>
        <dbReference type="EMBL" id="RKP31559.1"/>
    </source>
</evidence>
<keyword evidence="5" id="KW-1185">Reference proteome</keyword>
<reference evidence="5" key="1">
    <citation type="journal article" date="2018" name="Nat. Microbiol.">
        <title>Leveraging single-cell genomics to expand the fungal tree of life.</title>
        <authorList>
            <person name="Ahrendt S.R."/>
            <person name="Quandt C.A."/>
            <person name="Ciobanu D."/>
            <person name="Clum A."/>
            <person name="Salamov A."/>
            <person name="Andreopoulos B."/>
            <person name="Cheng J.F."/>
            <person name="Woyke T."/>
            <person name="Pelin A."/>
            <person name="Henrissat B."/>
            <person name="Reynolds N.K."/>
            <person name="Benny G.L."/>
            <person name="Smith M.E."/>
            <person name="James T.Y."/>
            <person name="Grigoriev I.V."/>
        </authorList>
    </citation>
    <scope>NUCLEOTIDE SEQUENCE [LARGE SCALE GENOMIC DNA]</scope>
    <source>
        <strain evidence="5">Baker2002</strain>
    </source>
</reference>
<dbReference type="EMBL" id="ML004440">
    <property type="protein sequence ID" value="RKP31559.1"/>
    <property type="molecule type" value="Genomic_DNA"/>
</dbReference>
<dbReference type="PANTHER" id="PTHR13348:SF0">
    <property type="entry name" value="RIBONUCLEASE P PROTEIN SUBUNIT P29"/>
    <property type="match status" value="1"/>
</dbReference>
<evidence type="ECO:0000256" key="3">
    <source>
        <dbReference type="PIRNR" id="PIRNR027081"/>
    </source>
</evidence>
<dbReference type="OrthoDB" id="124041at2759"/>
<proteinExistence type="inferred from homology"/>
<sequence length="266" mass="30217">MNADFPVEKHLLTRSYTSDETIHEILLTRYAGSEVAAALFLALVPTGIESAAEDRNMPPPSRNMVRKSLGPRKINARREMRVYLKKTLANQKKAVAKLRYSQKHGQNADLPALLDSLRIPSYDQYVALNDLWQKYMHELLFSELKNPDLKMMMPRLAWADYNGCHVRVLEARDRNIVGAEGIVVFDAQHLFVVVVPQKTESNRTLSPAEQVGGMRLLKKRGTLFGFTVRVDANECVDFTIVGSRMELRAVDRTAKKFKSHGVEDIY</sequence>
<keyword evidence="3" id="KW-0819">tRNA processing</keyword>
<dbReference type="InterPro" id="IPR002730">
    <property type="entry name" value="Rpp29/RNP1"/>
</dbReference>
<evidence type="ECO:0000256" key="1">
    <source>
        <dbReference type="ARBA" id="ARBA00004123"/>
    </source>
</evidence>
<comment type="subcellular location">
    <subcellularLocation>
        <location evidence="1">Nucleus</location>
    </subcellularLocation>
</comment>